<evidence type="ECO:0000313" key="1">
    <source>
        <dbReference type="EMBL" id="XBC49737.1"/>
    </source>
</evidence>
<dbReference type="AlphaFoldDB" id="A0AB74TSL1"/>
<gene>
    <name evidence="1" type="ORF">VUQ06_00525</name>
</gene>
<dbReference type="KEGG" id="dst:VUQ06_00525"/>
<protein>
    <submittedName>
        <fullName evidence="1">Uncharacterized protein</fullName>
    </submittedName>
</protein>
<dbReference type="EMBL" id="CP142435">
    <property type="protein sequence ID" value="XBC49737.1"/>
    <property type="molecule type" value="Genomic_DNA"/>
</dbReference>
<name>A0AB74TSL1_9LACT</name>
<sequence>MFKWRKLIVGAGIGILLANVTVPSISASSVNESQQIKYQYQETPHLNSNLVEKVAKVGSYIYFKDNSVDLDISLSDQELMNNFGFSEQETRELRKVLSSTYQVSADNSRVKNQTTTFSTRQSGKRVYLSNDALTAGVASSLLVAAQTSPAALKAAFIALGSSVGPVGAVVAAGAAGFGAAFFADLAMKITGAIAQGRGVAFYFDWGWPPVDPVIE</sequence>
<dbReference type="RefSeq" id="WP_347301460.1">
    <property type="nucleotide sequence ID" value="NZ_CP142435.1"/>
</dbReference>
<organism evidence="1">
    <name type="scientific">Dolosigranulum savutiense</name>
    <dbReference type="NCBI Taxonomy" id="3110288"/>
    <lineage>
        <taxon>Bacteria</taxon>
        <taxon>Bacillati</taxon>
        <taxon>Bacillota</taxon>
        <taxon>Bacilli</taxon>
        <taxon>Lactobacillales</taxon>
        <taxon>Carnobacteriaceae</taxon>
        <taxon>Dolosigranulum</taxon>
    </lineage>
</organism>
<proteinExistence type="predicted"/>
<accession>A0AB74TSL1</accession>
<reference evidence="1" key="1">
    <citation type="submission" date="2023-12" db="EMBL/GenBank/DDBJ databases">
        <title>Dolosigranulum savutii sp. nov. isolated from human upper respiratory samples collected in Botswana.</title>
        <authorList>
            <person name="Kelly M.S."/>
        </authorList>
    </citation>
    <scope>NUCLEOTIDE SEQUENCE</scope>
    <source>
        <strain evidence="1">MSK294</strain>
    </source>
</reference>